<dbReference type="KEGG" id="tva:4766034"/>
<sequence>MNTDQVPWRQPAFSIACNFMHYLVDNPLSNIYSRKGINPVENILNKLEKSSYSLVCEWKQALYKIFNDTSSFDEEEKQINNFLKSKFDKKYEYIMKLENANFRDIMEDVDKKVKLITEHSTKETFTFQKLSEM</sequence>
<reference evidence="1" key="2">
    <citation type="journal article" date="2007" name="Science">
        <title>Draft genome sequence of the sexually transmitted pathogen Trichomonas vaginalis.</title>
        <authorList>
            <person name="Carlton J.M."/>
            <person name="Hirt R.P."/>
            <person name="Silva J.C."/>
            <person name="Delcher A.L."/>
            <person name="Schatz M."/>
            <person name="Zhao Q."/>
            <person name="Wortman J.R."/>
            <person name="Bidwell S.L."/>
            <person name="Alsmark U.C.M."/>
            <person name="Besteiro S."/>
            <person name="Sicheritz-Ponten T."/>
            <person name="Noel C.J."/>
            <person name="Dacks J.B."/>
            <person name="Foster P.G."/>
            <person name="Simillion C."/>
            <person name="Van de Peer Y."/>
            <person name="Miranda-Saavedra D."/>
            <person name="Barton G.J."/>
            <person name="Westrop G.D."/>
            <person name="Mueller S."/>
            <person name="Dessi D."/>
            <person name="Fiori P.L."/>
            <person name="Ren Q."/>
            <person name="Paulsen I."/>
            <person name="Zhang H."/>
            <person name="Bastida-Corcuera F.D."/>
            <person name="Simoes-Barbosa A."/>
            <person name="Brown M.T."/>
            <person name="Hayes R.D."/>
            <person name="Mukherjee M."/>
            <person name="Okumura C.Y."/>
            <person name="Schneider R."/>
            <person name="Smith A.J."/>
            <person name="Vanacova S."/>
            <person name="Villalvazo M."/>
            <person name="Haas B.J."/>
            <person name="Pertea M."/>
            <person name="Feldblyum T.V."/>
            <person name="Utterback T.R."/>
            <person name="Shu C.L."/>
            <person name="Osoegawa K."/>
            <person name="de Jong P.J."/>
            <person name="Hrdy I."/>
            <person name="Horvathova L."/>
            <person name="Zubacova Z."/>
            <person name="Dolezal P."/>
            <person name="Malik S.B."/>
            <person name="Logsdon J.M. Jr."/>
            <person name="Henze K."/>
            <person name="Gupta A."/>
            <person name="Wang C.C."/>
            <person name="Dunne R.L."/>
            <person name="Upcroft J.A."/>
            <person name="Upcroft P."/>
            <person name="White O."/>
            <person name="Salzberg S.L."/>
            <person name="Tang P."/>
            <person name="Chiu C.-H."/>
            <person name="Lee Y.-S."/>
            <person name="Embley T.M."/>
            <person name="Coombs G.H."/>
            <person name="Mottram J.C."/>
            <person name="Tachezy J."/>
            <person name="Fraser-Liggett C.M."/>
            <person name="Johnson P.J."/>
        </authorList>
    </citation>
    <scope>NUCLEOTIDE SEQUENCE [LARGE SCALE GENOMIC DNA]</scope>
    <source>
        <strain evidence="1">G3</strain>
    </source>
</reference>
<dbReference type="AlphaFoldDB" id="A2EGP4"/>
<dbReference type="SMR" id="A2EGP4"/>
<evidence type="ECO:0000313" key="1">
    <source>
        <dbReference type="EMBL" id="EAY08132.1"/>
    </source>
</evidence>
<protein>
    <recommendedName>
        <fullName evidence="3">Bromo domain-containing protein</fullName>
    </recommendedName>
</protein>
<dbReference type="VEuPathDB" id="TrichDB:TVAGG3_0173150"/>
<evidence type="ECO:0000313" key="2">
    <source>
        <dbReference type="Proteomes" id="UP000001542"/>
    </source>
</evidence>
<keyword evidence="2" id="KW-1185">Reference proteome</keyword>
<dbReference type="VEuPathDB" id="TrichDB:TVAG_302190"/>
<reference evidence="1" key="1">
    <citation type="submission" date="2006-10" db="EMBL/GenBank/DDBJ databases">
        <authorList>
            <person name="Amadeo P."/>
            <person name="Zhao Q."/>
            <person name="Wortman J."/>
            <person name="Fraser-Liggett C."/>
            <person name="Carlton J."/>
        </authorList>
    </citation>
    <scope>NUCLEOTIDE SEQUENCE</scope>
    <source>
        <strain evidence="1">G3</strain>
    </source>
</reference>
<proteinExistence type="predicted"/>
<organism evidence="1 2">
    <name type="scientific">Trichomonas vaginalis (strain ATCC PRA-98 / G3)</name>
    <dbReference type="NCBI Taxonomy" id="412133"/>
    <lineage>
        <taxon>Eukaryota</taxon>
        <taxon>Metamonada</taxon>
        <taxon>Parabasalia</taxon>
        <taxon>Trichomonadida</taxon>
        <taxon>Trichomonadidae</taxon>
        <taxon>Trichomonas</taxon>
    </lineage>
</organism>
<evidence type="ECO:0008006" key="3">
    <source>
        <dbReference type="Google" id="ProtNLM"/>
    </source>
</evidence>
<dbReference type="EMBL" id="DS113384">
    <property type="protein sequence ID" value="EAY08132.1"/>
    <property type="molecule type" value="Genomic_DNA"/>
</dbReference>
<dbReference type="Proteomes" id="UP000001542">
    <property type="component" value="Unassembled WGS sequence"/>
</dbReference>
<gene>
    <name evidence="1" type="ORF">TVAG_302190</name>
</gene>
<accession>A2EGP4</accession>
<dbReference type="InParanoid" id="A2EGP4"/>
<dbReference type="RefSeq" id="XP_001320355.1">
    <property type="nucleotide sequence ID" value="XM_001320320.1"/>
</dbReference>
<name>A2EGP4_TRIV3</name>